<accession>A0ABV2TG65</accession>
<dbReference type="EMBL" id="JBEWZI010000002">
    <property type="protein sequence ID" value="MET7012899.1"/>
    <property type="molecule type" value="Genomic_DNA"/>
</dbReference>
<keyword evidence="1" id="KW-0472">Membrane</keyword>
<keyword evidence="1" id="KW-1133">Transmembrane helix</keyword>
<dbReference type="PANTHER" id="PTHR40115:SF1">
    <property type="entry name" value="INNER MEMBRANE PROTEIN WITH PEPSY TM HELIX"/>
    <property type="match status" value="1"/>
</dbReference>
<feature type="transmembrane region" description="Helical" evidence="1">
    <location>
        <begin position="202"/>
        <end position="223"/>
    </location>
</feature>
<organism evidence="2 3">
    <name type="scientific">Uliginosibacterium flavum</name>
    <dbReference type="NCBI Taxonomy" id="1396831"/>
    <lineage>
        <taxon>Bacteria</taxon>
        <taxon>Pseudomonadati</taxon>
        <taxon>Pseudomonadota</taxon>
        <taxon>Betaproteobacteria</taxon>
        <taxon>Rhodocyclales</taxon>
        <taxon>Zoogloeaceae</taxon>
        <taxon>Uliginosibacterium</taxon>
    </lineage>
</organism>
<protein>
    <submittedName>
        <fullName evidence="2">PepSY-associated TM helix domain-containing protein</fullName>
    </submittedName>
</protein>
<sequence>MNARNEILMQETPSSNADMKAATRRAVWLKLLMQWHWISSAVSLVGMLFFAASGITLNNADVFESTTAKVTRQSAVLPAAVLTELNTQAGEGGREVPTALKAWLRENWQLAIFPKASEWQPDEVFVDLKSPGVDASLTIDRHSGAIQYESSDRGWVAYFNDLHKGRNAGRVWSWFITLFGVACVIFSVTGLLILQVHARSRWTVWPVTGLGLLLPLLLMLLFVH</sequence>
<evidence type="ECO:0000256" key="1">
    <source>
        <dbReference type="SAM" id="Phobius"/>
    </source>
</evidence>
<keyword evidence="1" id="KW-0812">Transmembrane</keyword>
<proteinExistence type="predicted"/>
<gene>
    <name evidence="2" type="ORF">ABXR19_01775</name>
</gene>
<dbReference type="PANTHER" id="PTHR40115">
    <property type="entry name" value="INNER MEMBRANE PROTEIN WITH PEPSY TM HELIX"/>
    <property type="match status" value="1"/>
</dbReference>
<keyword evidence="3" id="KW-1185">Reference proteome</keyword>
<dbReference type="Pfam" id="PF16357">
    <property type="entry name" value="PepSY_TM_like_2"/>
    <property type="match status" value="1"/>
</dbReference>
<feature type="transmembrane region" description="Helical" evidence="1">
    <location>
        <begin position="35"/>
        <end position="57"/>
    </location>
</feature>
<evidence type="ECO:0000313" key="2">
    <source>
        <dbReference type="EMBL" id="MET7012899.1"/>
    </source>
</evidence>
<dbReference type="Proteomes" id="UP001549691">
    <property type="component" value="Unassembled WGS sequence"/>
</dbReference>
<dbReference type="InterPro" id="IPR032307">
    <property type="entry name" value="PepSY_TM-like_2"/>
</dbReference>
<name>A0ABV2TG65_9RHOO</name>
<evidence type="ECO:0000313" key="3">
    <source>
        <dbReference type="Proteomes" id="UP001549691"/>
    </source>
</evidence>
<dbReference type="RefSeq" id="WP_354599364.1">
    <property type="nucleotide sequence ID" value="NZ_JBEWZI010000002.1"/>
</dbReference>
<comment type="caution">
    <text evidence="2">The sequence shown here is derived from an EMBL/GenBank/DDBJ whole genome shotgun (WGS) entry which is preliminary data.</text>
</comment>
<reference evidence="2 3" key="1">
    <citation type="submission" date="2024-07" db="EMBL/GenBank/DDBJ databases">
        <title>Uliginosibacterium flavum JJ3220;KACC:17644.</title>
        <authorList>
            <person name="Kim M.K."/>
        </authorList>
    </citation>
    <scope>NUCLEOTIDE SEQUENCE [LARGE SCALE GENOMIC DNA]</scope>
    <source>
        <strain evidence="2 3">KACC:17644</strain>
    </source>
</reference>
<feature type="transmembrane region" description="Helical" evidence="1">
    <location>
        <begin position="171"/>
        <end position="196"/>
    </location>
</feature>